<gene>
    <name evidence="19" type="ORF">RchiOBHm_Chr2g0140601</name>
</gene>
<feature type="binding site" evidence="16">
    <location>
        <position position="84"/>
    </location>
    <ligand>
        <name>chlorophyll a</name>
        <dbReference type="ChEBI" id="CHEBI:58416"/>
        <label>1</label>
    </ligand>
</feature>
<dbReference type="Proteomes" id="UP000238479">
    <property type="component" value="Chromosome 2"/>
</dbReference>
<dbReference type="GO" id="GO:0016168">
    <property type="term" value="F:chlorophyll binding"/>
    <property type="evidence" value="ECO:0007669"/>
    <property type="project" value="UniProtKB-KW"/>
</dbReference>
<proteinExistence type="inferred from homology"/>
<dbReference type="GO" id="GO:0009522">
    <property type="term" value="C:photosystem I"/>
    <property type="evidence" value="ECO:0007669"/>
    <property type="project" value="UniProtKB-KW"/>
</dbReference>
<evidence type="ECO:0000313" key="20">
    <source>
        <dbReference type="Proteomes" id="UP000238479"/>
    </source>
</evidence>
<accession>A0A2P6RXE7</accession>
<keyword evidence="13 17" id="KW-0157">Chromophore</keyword>
<keyword evidence="3 16" id="KW-0148">Chlorophyll</keyword>
<keyword evidence="14 17" id="KW-0793">Thylakoid</keyword>
<evidence type="ECO:0000256" key="4">
    <source>
        <dbReference type="ARBA" id="ARBA00022528"/>
    </source>
</evidence>
<keyword evidence="12" id="KW-1133">Transmembrane helix</keyword>
<evidence type="ECO:0000256" key="7">
    <source>
        <dbReference type="ARBA" id="ARBA00022640"/>
    </source>
</evidence>
<feature type="binding site" description="axial binding residue" evidence="16">
    <location>
        <position position="56"/>
    </location>
    <ligand>
        <name>chlorophyll b</name>
        <dbReference type="ChEBI" id="CHEBI:61721"/>
        <label>1</label>
    </ligand>
    <ligandPart>
        <name>Mg</name>
        <dbReference type="ChEBI" id="CHEBI:25107"/>
    </ligandPart>
</feature>
<evidence type="ECO:0000256" key="5">
    <source>
        <dbReference type="ARBA" id="ARBA00022531"/>
    </source>
</evidence>
<feature type="binding site" description="axial binding residue" evidence="16">
    <location>
        <position position="102"/>
    </location>
    <ligand>
        <name>chlorophyll a</name>
        <dbReference type="ChEBI" id="CHEBI:58416"/>
        <label>1</label>
    </ligand>
    <ligandPart>
        <name>Mg</name>
        <dbReference type="ChEBI" id="CHEBI:25107"/>
    </ligandPart>
</feature>
<dbReference type="EMBL" id="PDCK01000040">
    <property type="protein sequence ID" value="PRQ51101.1"/>
    <property type="molecule type" value="Genomic_DNA"/>
</dbReference>
<feature type="binding site" evidence="16">
    <location>
        <position position="78"/>
    </location>
    <ligand>
        <name>chlorophyll a</name>
        <dbReference type="ChEBI" id="CHEBI:58416"/>
        <label>1</label>
    </ligand>
</feature>
<dbReference type="InterPro" id="IPR001344">
    <property type="entry name" value="Chloro_AB-bd_pln"/>
</dbReference>
<evidence type="ECO:0000256" key="16">
    <source>
        <dbReference type="PIRSR" id="PIRSR601344-1"/>
    </source>
</evidence>
<name>A0A2P6RXE7_ROSCH</name>
<evidence type="ECO:0000256" key="18">
    <source>
        <dbReference type="SAM" id="MobiDB-lite"/>
    </source>
</evidence>
<evidence type="ECO:0000256" key="3">
    <source>
        <dbReference type="ARBA" id="ARBA00022494"/>
    </source>
</evidence>
<comment type="function">
    <text evidence="17">The light-harvesting complex (LHC) functions as a light receptor, it captures and delivers excitation energy to photosystems with which it is closely associated.</text>
</comment>
<dbReference type="GO" id="GO:0009523">
    <property type="term" value="C:photosystem II"/>
    <property type="evidence" value="ECO:0007669"/>
    <property type="project" value="UniProtKB-KW"/>
</dbReference>
<evidence type="ECO:0000256" key="11">
    <source>
        <dbReference type="ARBA" id="ARBA00022842"/>
    </source>
</evidence>
<keyword evidence="10 17" id="KW-0603">Photosystem I</keyword>
<keyword evidence="15" id="KW-0472">Membrane</keyword>
<evidence type="ECO:0000313" key="19">
    <source>
        <dbReference type="EMBL" id="PRQ51101.1"/>
    </source>
</evidence>
<keyword evidence="20" id="KW-1185">Reference proteome</keyword>
<comment type="subcellular location">
    <subcellularLocation>
        <location evidence="1 17">Plastid</location>
        <location evidence="1 17">Chloroplast thylakoid membrane</location>
    </subcellularLocation>
</comment>
<keyword evidence="9" id="KW-0479">Metal-binding</keyword>
<keyword evidence="17" id="KW-0604">Photosystem II</keyword>
<feature type="region of interest" description="Disordered" evidence="18">
    <location>
        <begin position="1"/>
        <end position="29"/>
    </location>
</feature>
<dbReference type="SMR" id="A0A2P6RXE7"/>
<dbReference type="Gramene" id="PRQ51101">
    <property type="protein sequence ID" value="PRQ51101"/>
    <property type="gene ID" value="RchiOBHm_Chr2g0140601"/>
</dbReference>
<dbReference type="OMA" id="RWATPPC"/>
<keyword evidence="5 17" id="KW-0602">Photosynthesis</keyword>
<feature type="binding site" evidence="16">
    <location>
        <position position="97"/>
    </location>
    <ligand>
        <name>chlorophyll a</name>
        <dbReference type="ChEBI" id="CHEBI:58416"/>
        <label>1</label>
    </ligand>
</feature>
<organism evidence="19 20">
    <name type="scientific">Rosa chinensis</name>
    <name type="common">China rose</name>
    <dbReference type="NCBI Taxonomy" id="74649"/>
    <lineage>
        <taxon>Eukaryota</taxon>
        <taxon>Viridiplantae</taxon>
        <taxon>Streptophyta</taxon>
        <taxon>Embryophyta</taxon>
        <taxon>Tracheophyta</taxon>
        <taxon>Spermatophyta</taxon>
        <taxon>Magnoliopsida</taxon>
        <taxon>eudicotyledons</taxon>
        <taxon>Gunneridae</taxon>
        <taxon>Pentapetalae</taxon>
        <taxon>rosids</taxon>
        <taxon>fabids</taxon>
        <taxon>Rosales</taxon>
        <taxon>Rosaceae</taxon>
        <taxon>Rosoideae</taxon>
        <taxon>Rosoideae incertae sedis</taxon>
        <taxon>Rosa</taxon>
    </lineage>
</organism>
<dbReference type="SUPFAM" id="SSF103511">
    <property type="entry name" value="Chlorophyll a-b binding protein"/>
    <property type="match status" value="1"/>
</dbReference>
<evidence type="ECO:0000256" key="10">
    <source>
        <dbReference type="ARBA" id="ARBA00022836"/>
    </source>
</evidence>
<dbReference type="PANTHER" id="PTHR21649">
    <property type="entry name" value="CHLOROPHYLL A/B BINDING PROTEIN"/>
    <property type="match status" value="1"/>
</dbReference>
<evidence type="ECO:0000256" key="9">
    <source>
        <dbReference type="ARBA" id="ARBA00022723"/>
    </source>
</evidence>
<dbReference type="AlphaFoldDB" id="A0A2P6RXE7"/>
<evidence type="ECO:0000256" key="15">
    <source>
        <dbReference type="ARBA" id="ARBA00023136"/>
    </source>
</evidence>
<evidence type="ECO:0000256" key="12">
    <source>
        <dbReference type="ARBA" id="ARBA00022989"/>
    </source>
</evidence>
<keyword evidence="4 17" id="KW-0150">Chloroplast</keyword>
<keyword evidence="7 17" id="KW-0934">Plastid</keyword>
<dbReference type="GO" id="GO:0009765">
    <property type="term" value="P:photosynthesis, light harvesting"/>
    <property type="evidence" value="ECO:0007669"/>
    <property type="project" value="InterPro"/>
</dbReference>
<protein>
    <recommendedName>
        <fullName evidence="17">Chlorophyll a-b binding protein, chloroplastic</fullName>
    </recommendedName>
</protein>
<evidence type="ECO:0000256" key="17">
    <source>
        <dbReference type="RuleBase" id="RU363080"/>
    </source>
</evidence>
<keyword evidence="11" id="KW-0460">Magnesium</keyword>
<evidence type="ECO:0000256" key="8">
    <source>
        <dbReference type="ARBA" id="ARBA00022692"/>
    </source>
</evidence>
<feature type="compositionally biased region" description="Low complexity" evidence="18">
    <location>
        <begin position="1"/>
        <end position="22"/>
    </location>
</feature>
<dbReference type="Gene3D" id="1.10.3460.10">
    <property type="entry name" value="Chlorophyll a/b binding protein domain"/>
    <property type="match status" value="1"/>
</dbReference>
<evidence type="ECO:0000256" key="6">
    <source>
        <dbReference type="ARBA" id="ARBA00022553"/>
    </source>
</evidence>
<dbReference type="STRING" id="74649.A0A2P6RXE7"/>
<evidence type="ECO:0000256" key="14">
    <source>
        <dbReference type="ARBA" id="ARBA00023078"/>
    </source>
</evidence>
<comment type="similarity">
    <text evidence="2 17">Belongs to the light-harvesting chlorophyll a/b-binding (LHC) protein family.</text>
</comment>
<reference evidence="19 20" key="1">
    <citation type="journal article" date="2018" name="Nat. Genet.">
        <title>The Rosa genome provides new insights in the design of modern roses.</title>
        <authorList>
            <person name="Bendahmane M."/>
        </authorList>
    </citation>
    <scope>NUCLEOTIDE SEQUENCE [LARGE SCALE GENOMIC DNA]</scope>
    <source>
        <strain evidence="20">cv. Old Blush</strain>
    </source>
</reference>
<comment type="caution">
    <text evidence="19">The sequence shown here is derived from an EMBL/GenBank/DDBJ whole genome shotgun (WGS) entry which is preliminary data.</text>
</comment>
<keyword evidence="8" id="KW-0812">Transmembrane</keyword>
<dbReference type="InterPro" id="IPR022796">
    <property type="entry name" value="Chloroa_b-bind"/>
</dbReference>
<evidence type="ECO:0000256" key="2">
    <source>
        <dbReference type="ARBA" id="ARBA00007259"/>
    </source>
</evidence>
<evidence type="ECO:0000256" key="13">
    <source>
        <dbReference type="ARBA" id="ARBA00022991"/>
    </source>
</evidence>
<evidence type="ECO:0000256" key="1">
    <source>
        <dbReference type="ARBA" id="ARBA00004334"/>
    </source>
</evidence>
<sequence>MASSAMALSSPSLAAKLSPTSSNLNGEGRVTMCKTTSKSKTVSSGSLWYGPDHVKYLGPFSGEVPSYLTREFPGDCGWDTARLSADPETFAKNCELEVIPSRWATPPCLVP</sequence>
<dbReference type="GO" id="GO:0009535">
    <property type="term" value="C:chloroplast thylakoid membrane"/>
    <property type="evidence" value="ECO:0007669"/>
    <property type="project" value="UniProtKB-SubCell"/>
</dbReference>
<dbReference type="GO" id="GO:0046872">
    <property type="term" value="F:metal ion binding"/>
    <property type="evidence" value="ECO:0007669"/>
    <property type="project" value="UniProtKB-KW"/>
</dbReference>
<dbReference type="Pfam" id="PF00504">
    <property type="entry name" value="Chloroa_b-bind"/>
    <property type="match status" value="1"/>
</dbReference>
<keyword evidence="6" id="KW-0597">Phosphoprotein</keyword>